<keyword evidence="2" id="KW-1185">Reference proteome</keyword>
<name>A0A1G4IEF8_TRYEQ</name>
<dbReference type="AlphaFoldDB" id="A0A1G4IEF8"/>
<evidence type="ECO:0000313" key="1">
    <source>
        <dbReference type="EMBL" id="SCU70682.1"/>
    </source>
</evidence>
<sequence length="130" mass="14906">MFSGIPSSRWRFLPLAEGWRVWVQTAESRDFPSQRGRAQMKGSGIIRWLSDIVRDFIQVHGCWLSGGAGGWVCLKGCYVIFSTRSAARLCLVRWRFLCLSIGRARVAVRLWKVIIIIINSVASRFTRVWC</sequence>
<protein>
    <submittedName>
        <fullName evidence="1">Uncharacterized protein</fullName>
    </submittedName>
</protein>
<dbReference type="EMBL" id="CZPT02001507">
    <property type="protein sequence ID" value="SCU70682.1"/>
    <property type="molecule type" value="Genomic_DNA"/>
</dbReference>
<proteinExistence type="predicted"/>
<dbReference type="VEuPathDB" id="TriTrypDB:TEOVI_000225600"/>
<evidence type="ECO:0000313" key="2">
    <source>
        <dbReference type="Proteomes" id="UP000195570"/>
    </source>
</evidence>
<comment type="caution">
    <text evidence="1">The sequence shown here is derived from an EMBL/GenBank/DDBJ whole genome shotgun (WGS) entry which is preliminary data.</text>
</comment>
<gene>
    <name evidence="1" type="ORF">TEOVI_000225600</name>
</gene>
<dbReference type="Proteomes" id="UP000195570">
    <property type="component" value="Unassembled WGS sequence"/>
</dbReference>
<reference evidence="1" key="1">
    <citation type="submission" date="2016-09" db="EMBL/GenBank/DDBJ databases">
        <authorList>
            <person name="Hebert L."/>
            <person name="Moumen B."/>
        </authorList>
    </citation>
    <scope>NUCLEOTIDE SEQUENCE [LARGE SCALE GENOMIC DNA]</scope>
    <source>
        <strain evidence="1">OVI</strain>
    </source>
</reference>
<organism evidence="1 2">
    <name type="scientific">Trypanosoma equiperdum</name>
    <dbReference type="NCBI Taxonomy" id="5694"/>
    <lineage>
        <taxon>Eukaryota</taxon>
        <taxon>Discoba</taxon>
        <taxon>Euglenozoa</taxon>
        <taxon>Kinetoplastea</taxon>
        <taxon>Metakinetoplastina</taxon>
        <taxon>Trypanosomatida</taxon>
        <taxon>Trypanosomatidae</taxon>
        <taxon>Trypanosoma</taxon>
    </lineage>
</organism>
<dbReference type="GeneID" id="92376196"/>
<dbReference type="RefSeq" id="XP_067081455.1">
    <property type="nucleotide sequence ID" value="XM_067225354.1"/>
</dbReference>
<accession>A0A1G4IEF8</accession>